<dbReference type="EMBL" id="ML994626">
    <property type="protein sequence ID" value="KAF2187770.1"/>
    <property type="molecule type" value="Genomic_DNA"/>
</dbReference>
<proteinExistence type="predicted"/>
<evidence type="ECO:0000313" key="2">
    <source>
        <dbReference type="EMBL" id="KAF2187770.1"/>
    </source>
</evidence>
<accession>A0A6A6ECB1</accession>
<organism evidence="2 3">
    <name type="scientific">Zopfia rhizophila CBS 207.26</name>
    <dbReference type="NCBI Taxonomy" id="1314779"/>
    <lineage>
        <taxon>Eukaryota</taxon>
        <taxon>Fungi</taxon>
        <taxon>Dikarya</taxon>
        <taxon>Ascomycota</taxon>
        <taxon>Pezizomycotina</taxon>
        <taxon>Dothideomycetes</taxon>
        <taxon>Dothideomycetes incertae sedis</taxon>
        <taxon>Zopfiaceae</taxon>
        <taxon>Zopfia</taxon>
    </lineage>
</organism>
<reference evidence="2" key="1">
    <citation type="journal article" date="2020" name="Stud. Mycol.">
        <title>101 Dothideomycetes genomes: a test case for predicting lifestyles and emergence of pathogens.</title>
        <authorList>
            <person name="Haridas S."/>
            <person name="Albert R."/>
            <person name="Binder M."/>
            <person name="Bloem J."/>
            <person name="Labutti K."/>
            <person name="Salamov A."/>
            <person name="Andreopoulos B."/>
            <person name="Baker S."/>
            <person name="Barry K."/>
            <person name="Bills G."/>
            <person name="Bluhm B."/>
            <person name="Cannon C."/>
            <person name="Castanera R."/>
            <person name="Culley D."/>
            <person name="Daum C."/>
            <person name="Ezra D."/>
            <person name="Gonzalez J."/>
            <person name="Henrissat B."/>
            <person name="Kuo A."/>
            <person name="Liang C."/>
            <person name="Lipzen A."/>
            <person name="Lutzoni F."/>
            <person name="Magnuson J."/>
            <person name="Mondo S."/>
            <person name="Nolan M."/>
            <person name="Ohm R."/>
            <person name="Pangilinan J."/>
            <person name="Park H.-J."/>
            <person name="Ramirez L."/>
            <person name="Alfaro M."/>
            <person name="Sun H."/>
            <person name="Tritt A."/>
            <person name="Yoshinaga Y."/>
            <person name="Zwiers L.-H."/>
            <person name="Turgeon B."/>
            <person name="Goodwin S."/>
            <person name="Spatafora J."/>
            <person name="Crous P."/>
            <person name="Grigoriev I."/>
        </authorList>
    </citation>
    <scope>NUCLEOTIDE SEQUENCE</scope>
    <source>
        <strain evidence="2">CBS 207.26</strain>
    </source>
</reference>
<name>A0A6A6ECB1_9PEZI</name>
<feature type="compositionally biased region" description="Basic and acidic residues" evidence="1">
    <location>
        <begin position="193"/>
        <end position="218"/>
    </location>
</feature>
<sequence length="218" mass="24659">MAPRIDDRWLWLGLGIFTLIAIKCVSHGLDHIISLTTVHHKPPSPTPNPNRGPESSIKTSSLEILATCSNIEIRKAATKILCERFFADSHARKTLLKNLESKNENVRHRAQLAFNLLSDYGVIQEVVFPPTPRATRARARSRRLAARVREVGDELGELEVDLRRMRREAMVINEGDRPLSQEDVWMRGGAGRMSEEEARSVEGDLERISRREGDDTFA</sequence>
<evidence type="ECO:0000256" key="1">
    <source>
        <dbReference type="SAM" id="MobiDB-lite"/>
    </source>
</evidence>
<dbReference type="Proteomes" id="UP000800200">
    <property type="component" value="Unassembled WGS sequence"/>
</dbReference>
<evidence type="ECO:0000313" key="3">
    <source>
        <dbReference type="Proteomes" id="UP000800200"/>
    </source>
</evidence>
<gene>
    <name evidence="2" type="ORF">K469DRAFT_704721</name>
</gene>
<keyword evidence="3" id="KW-1185">Reference proteome</keyword>
<feature type="region of interest" description="Disordered" evidence="1">
    <location>
        <begin position="182"/>
        <end position="218"/>
    </location>
</feature>
<dbReference type="AlphaFoldDB" id="A0A6A6ECB1"/>
<protein>
    <submittedName>
        <fullName evidence="2">Uncharacterized protein</fullName>
    </submittedName>
</protein>
<dbReference type="OrthoDB" id="5385189at2759"/>